<feature type="transmembrane region" description="Helical" evidence="8">
    <location>
        <begin position="93"/>
        <end position="114"/>
    </location>
</feature>
<dbReference type="GO" id="GO:0055085">
    <property type="term" value="P:transmembrane transport"/>
    <property type="evidence" value="ECO:0007669"/>
    <property type="project" value="InterPro"/>
</dbReference>
<keyword evidence="7 8" id="KW-0472">Membrane</keyword>
<evidence type="ECO:0000256" key="6">
    <source>
        <dbReference type="ARBA" id="ARBA00022989"/>
    </source>
</evidence>
<evidence type="ECO:0000256" key="4">
    <source>
        <dbReference type="ARBA" id="ARBA00022475"/>
    </source>
</evidence>
<keyword evidence="6 8" id="KW-1133">Transmembrane helix</keyword>
<keyword evidence="5 8" id="KW-0812">Transmembrane</keyword>
<evidence type="ECO:0000256" key="3">
    <source>
        <dbReference type="ARBA" id="ARBA00022448"/>
    </source>
</evidence>
<feature type="transmembrane region" description="Helical" evidence="8">
    <location>
        <begin position="6"/>
        <end position="24"/>
    </location>
</feature>
<comment type="similarity">
    <text evidence="2">Belongs to the auxin efflux carrier (TC 2.A.69) family.</text>
</comment>
<comment type="subcellular location">
    <subcellularLocation>
        <location evidence="1">Cell membrane</location>
        <topology evidence="1">Multi-pass membrane protein</topology>
    </subcellularLocation>
</comment>
<feature type="transmembrane region" description="Helical" evidence="8">
    <location>
        <begin position="249"/>
        <end position="268"/>
    </location>
</feature>
<keyword evidence="4" id="KW-1003">Cell membrane</keyword>
<feature type="transmembrane region" description="Helical" evidence="8">
    <location>
        <begin position="280"/>
        <end position="299"/>
    </location>
</feature>
<protein>
    <submittedName>
        <fullName evidence="9">AEC family transporter</fullName>
    </submittedName>
</protein>
<dbReference type="Proteomes" id="UP000297776">
    <property type="component" value="Unassembled WGS sequence"/>
</dbReference>
<dbReference type="EMBL" id="SORX01000006">
    <property type="protein sequence ID" value="TFE00619.1"/>
    <property type="molecule type" value="Genomic_DNA"/>
</dbReference>
<dbReference type="AlphaFoldDB" id="A0A4Y8LEJ9"/>
<feature type="transmembrane region" description="Helical" evidence="8">
    <location>
        <begin position="31"/>
        <end position="49"/>
    </location>
</feature>
<dbReference type="RefSeq" id="WP_134381939.1">
    <property type="nucleotide sequence ID" value="NZ_SORX01000006.1"/>
</dbReference>
<gene>
    <name evidence="9" type="ORF">E2626_11630</name>
</gene>
<keyword evidence="10" id="KW-1185">Reference proteome</keyword>
<dbReference type="OrthoDB" id="148377at2"/>
<feature type="transmembrane region" description="Helical" evidence="8">
    <location>
        <begin position="219"/>
        <end position="243"/>
    </location>
</feature>
<dbReference type="GO" id="GO:0005886">
    <property type="term" value="C:plasma membrane"/>
    <property type="evidence" value="ECO:0007669"/>
    <property type="project" value="UniProtKB-SubCell"/>
</dbReference>
<keyword evidence="3" id="KW-0813">Transport</keyword>
<evidence type="ECO:0000256" key="1">
    <source>
        <dbReference type="ARBA" id="ARBA00004651"/>
    </source>
</evidence>
<evidence type="ECO:0000256" key="7">
    <source>
        <dbReference type="ARBA" id="ARBA00023136"/>
    </source>
</evidence>
<evidence type="ECO:0000256" key="5">
    <source>
        <dbReference type="ARBA" id="ARBA00022692"/>
    </source>
</evidence>
<evidence type="ECO:0000313" key="9">
    <source>
        <dbReference type="EMBL" id="TFE00619.1"/>
    </source>
</evidence>
<dbReference type="PANTHER" id="PTHR36838">
    <property type="entry name" value="AUXIN EFFLUX CARRIER FAMILY PROTEIN"/>
    <property type="match status" value="1"/>
</dbReference>
<organism evidence="9 10">
    <name type="scientific">Jeotgalibacillus salarius</name>
    <dbReference type="NCBI Taxonomy" id="546023"/>
    <lineage>
        <taxon>Bacteria</taxon>
        <taxon>Bacillati</taxon>
        <taxon>Bacillota</taxon>
        <taxon>Bacilli</taxon>
        <taxon>Bacillales</taxon>
        <taxon>Caryophanaceae</taxon>
        <taxon>Jeotgalibacillus</taxon>
    </lineage>
</organism>
<dbReference type="InterPro" id="IPR038770">
    <property type="entry name" value="Na+/solute_symporter_sf"/>
</dbReference>
<feature type="transmembrane region" description="Helical" evidence="8">
    <location>
        <begin position="186"/>
        <end position="207"/>
    </location>
</feature>
<feature type="transmembrane region" description="Helical" evidence="8">
    <location>
        <begin position="162"/>
        <end position="180"/>
    </location>
</feature>
<accession>A0A4Y8LEJ9</accession>
<feature type="transmembrane region" description="Helical" evidence="8">
    <location>
        <begin position="61"/>
        <end position="81"/>
    </location>
</feature>
<dbReference type="PANTHER" id="PTHR36838:SF1">
    <property type="entry name" value="SLR1864 PROTEIN"/>
    <property type="match status" value="1"/>
</dbReference>
<evidence type="ECO:0000256" key="8">
    <source>
        <dbReference type="SAM" id="Phobius"/>
    </source>
</evidence>
<dbReference type="Pfam" id="PF03547">
    <property type="entry name" value="Mem_trans"/>
    <property type="match status" value="1"/>
</dbReference>
<evidence type="ECO:0000313" key="10">
    <source>
        <dbReference type="Proteomes" id="UP000297776"/>
    </source>
</evidence>
<sequence length="302" mass="33152">MGFFTVLIPVFLIFGIGYIGQKIIGFDTKALSTMALYLLTPFLTFQVFYEADLNIDYVMMLFYTVVLAFSLISVVYVIGYFRGYSQKKKSGMILASAFMNNGNYGTPLVLFIFGETGMKYAIIIMVLQQILMCTVGVYYAAKGSSEDATFKYSLKEVLRIPIMYSAALGVLLQLISVELSRPLMEAVSMVGGAAIPVVMVILGMQLAKIPFNKFSLAPLSLSLTLRLVVSPVIALLIVLFLPIDAQLKQIMVILAAMPTAANTTMYAIQYETDPDFVSSATLFSTLLSLVTIPFVLYGVGFI</sequence>
<feature type="transmembrane region" description="Helical" evidence="8">
    <location>
        <begin position="120"/>
        <end position="141"/>
    </location>
</feature>
<dbReference type="Gene3D" id="1.20.1530.20">
    <property type="match status" value="2"/>
</dbReference>
<comment type="caution">
    <text evidence="9">The sequence shown here is derived from an EMBL/GenBank/DDBJ whole genome shotgun (WGS) entry which is preliminary data.</text>
</comment>
<dbReference type="InterPro" id="IPR004776">
    <property type="entry name" value="Mem_transp_PIN-like"/>
</dbReference>
<proteinExistence type="inferred from homology"/>
<name>A0A4Y8LEJ9_9BACL</name>
<reference evidence="9 10" key="1">
    <citation type="submission" date="2019-03" db="EMBL/GenBank/DDBJ databases">
        <authorList>
            <person name="Yang Y."/>
        </authorList>
    </citation>
    <scope>NUCLEOTIDE SEQUENCE [LARGE SCALE GENOMIC DNA]</scope>
    <source>
        <strain evidence="9 10">ASL-1</strain>
    </source>
</reference>
<evidence type="ECO:0000256" key="2">
    <source>
        <dbReference type="ARBA" id="ARBA00010145"/>
    </source>
</evidence>